<feature type="region of interest" description="Disordered" evidence="1">
    <location>
        <begin position="80"/>
        <end position="103"/>
    </location>
</feature>
<comment type="caution">
    <text evidence="2">The sequence shown here is derived from an EMBL/GenBank/DDBJ whole genome shotgun (WGS) entry which is preliminary data.</text>
</comment>
<gene>
    <name evidence="2" type="ORF">EV662_10153</name>
</gene>
<evidence type="ECO:0000313" key="2">
    <source>
        <dbReference type="EMBL" id="TCP43968.1"/>
    </source>
</evidence>
<accession>A0A4R2Q7S5</accession>
<dbReference type="OrthoDB" id="9797300at2"/>
<dbReference type="Proteomes" id="UP000294835">
    <property type="component" value="Unassembled WGS sequence"/>
</dbReference>
<sequence>MKLPLIVRRRTGRENDPFLGLQIGDRAGCSISGFSGIVTARVEYIDGCNQVLLQPSCDESGNYREARWFDVERVQLQEPGAVSFRGTKTGGELPLPSRPEAPK</sequence>
<proteinExistence type="predicted"/>
<reference evidence="2 3" key="1">
    <citation type="submission" date="2019-03" db="EMBL/GenBank/DDBJ databases">
        <title>Genomic Encyclopedia of Type Strains, Phase IV (KMG-IV): sequencing the most valuable type-strain genomes for metagenomic binning, comparative biology and taxonomic classification.</title>
        <authorList>
            <person name="Goeker M."/>
        </authorList>
    </citation>
    <scope>NUCLEOTIDE SEQUENCE [LARGE SCALE GENOMIC DNA]</scope>
    <source>
        <strain evidence="2 3">DSM 18063</strain>
    </source>
</reference>
<dbReference type="RefSeq" id="WP_132460131.1">
    <property type="nucleotide sequence ID" value="NZ_SLXP01000001.1"/>
</dbReference>
<protein>
    <submittedName>
        <fullName evidence="2">Uncharacterized protein</fullName>
    </submittedName>
</protein>
<evidence type="ECO:0000313" key="3">
    <source>
        <dbReference type="Proteomes" id="UP000294835"/>
    </source>
</evidence>
<dbReference type="EMBL" id="SLXP01000001">
    <property type="protein sequence ID" value="TCP43968.1"/>
    <property type="molecule type" value="Genomic_DNA"/>
</dbReference>
<evidence type="ECO:0000256" key="1">
    <source>
        <dbReference type="SAM" id="MobiDB-lite"/>
    </source>
</evidence>
<dbReference type="AlphaFoldDB" id="A0A4R2Q7S5"/>
<keyword evidence="3" id="KW-1185">Reference proteome</keyword>
<name>A0A4R2Q7S5_9RHOB</name>
<organism evidence="2 3">
    <name type="scientific">Rhodovulum marinum</name>
    <dbReference type="NCBI Taxonomy" id="320662"/>
    <lineage>
        <taxon>Bacteria</taxon>
        <taxon>Pseudomonadati</taxon>
        <taxon>Pseudomonadota</taxon>
        <taxon>Alphaproteobacteria</taxon>
        <taxon>Rhodobacterales</taxon>
        <taxon>Paracoccaceae</taxon>
        <taxon>Rhodovulum</taxon>
    </lineage>
</organism>